<keyword evidence="3" id="KW-1185">Reference proteome</keyword>
<evidence type="ECO:0000256" key="1">
    <source>
        <dbReference type="SAM" id="MobiDB-lite"/>
    </source>
</evidence>
<accession>A0A067LVR9</accession>
<dbReference type="InParanoid" id="A0A067LVR9"/>
<feature type="non-terminal residue" evidence="2">
    <location>
        <position position="1"/>
    </location>
</feature>
<reference evidence="3" key="1">
    <citation type="journal article" date="2014" name="Proc. Natl. Acad. Sci. U.S.A.">
        <title>Extensive sampling of basidiomycete genomes demonstrates inadequacy of the white-rot/brown-rot paradigm for wood decay fungi.</title>
        <authorList>
            <person name="Riley R."/>
            <person name="Salamov A.A."/>
            <person name="Brown D.W."/>
            <person name="Nagy L.G."/>
            <person name="Floudas D."/>
            <person name="Held B.W."/>
            <person name="Levasseur A."/>
            <person name="Lombard V."/>
            <person name="Morin E."/>
            <person name="Otillar R."/>
            <person name="Lindquist E.A."/>
            <person name="Sun H."/>
            <person name="LaButti K.M."/>
            <person name="Schmutz J."/>
            <person name="Jabbour D."/>
            <person name="Luo H."/>
            <person name="Baker S.E."/>
            <person name="Pisabarro A.G."/>
            <person name="Walton J.D."/>
            <person name="Blanchette R.A."/>
            <person name="Henrissat B."/>
            <person name="Martin F."/>
            <person name="Cullen D."/>
            <person name="Hibbett D.S."/>
            <person name="Grigoriev I.V."/>
        </authorList>
    </citation>
    <scope>NUCLEOTIDE SEQUENCE [LARGE SCALE GENOMIC DNA]</scope>
    <source>
        <strain evidence="3">FD-172 SS1</strain>
    </source>
</reference>
<gene>
    <name evidence="2" type="ORF">BOTBODRAFT_49448</name>
</gene>
<name>A0A067LVR9_BOTB1</name>
<dbReference type="EMBL" id="KL198141">
    <property type="protein sequence ID" value="KDQ06340.1"/>
    <property type="molecule type" value="Genomic_DNA"/>
</dbReference>
<dbReference type="HOGENOM" id="CLU_803052_0_0_1"/>
<dbReference type="OrthoDB" id="10013407at2759"/>
<evidence type="ECO:0000313" key="2">
    <source>
        <dbReference type="EMBL" id="KDQ06340.1"/>
    </source>
</evidence>
<sequence>VSSNHGSNPKCDKAKLIHEVSVDNSVGNDMLLFSAELDCLAELATRDADRAQGKTASFRAQQMILSSGSVEPVFSLLYRDPTNAHLHPVRPSRLHRRPSAAPLVERKARDVANWIQDKTEQTGARLRAPKTQCARYDSTADCFDDRAPGANDNGSGVLLVAVRDPPEPRRLPGQRQARRVHRRGTGADRKQSLCQRAEGSRVYTGVLQRPTDAYHPRRAIPAFASRTHRSLLGYSGSISLVFLRPGTIFESVGAILGPFYHKSGNFSNFLGYGFNQVQYIAKATLLTMLEVAGFDIGVWGARNPEAVFQNRRSALSCSPVLTYSAQTAECRRGNNPRRTNIAFRNI</sequence>
<dbReference type="STRING" id="930990.A0A067LVR9"/>
<evidence type="ECO:0000313" key="3">
    <source>
        <dbReference type="Proteomes" id="UP000027195"/>
    </source>
</evidence>
<organism evidence="2 3">
    <name type="scientific">Botryobasidium botryosum (strain FD-172 SS1)</name>
    <dbReference type="NCBI Taxonomy" id="930990"/>
    <lineage>
        <taxon>Eukaryota</taxon>
        <taxon>Fungi</taxon>
        <taxon>Dikarya</taxon>
        <taxon>Basidiomycota</taxon>
        <taxon>Agaricomycotina</taxon>
        <taxon>Agaricomycetes</taxon>
        <taxon>Cantharellales</taxon>
        <taxon>Botryobasidiaceae</taxon>
        <taxon>Botryobasidium</taxon>
    </lineage>
</organism>
<proteinExistence type="predicted"/>
<dbReference type="Proteomes" id="UP000027195">
    <property type="component" value="Unassembled WGS sequence"/>
</dbReference>
<feature type="region of interest" description="Disordered" evidence="1">
    <location>
        <begin position="165"/>
        <end position="192"/>
    </location>
</feature>
<dbReference type="AlphaFoldDB" id="A0A067LVR9"/>
<protein>
    <submittedName>
        <fullName evidence="2">Uncharacterized protein</fullName>
    </submittedName>
</protein>